<proteinExistence type="predicted"/>
<gene>
    <name evidence="1" type="ORF">J2S75_000431</name>
</gene>
<dbReference type="EMBL" id="JAUSUI010000001">
    <property type="protein sequence ID" value="MDQ0301420.1"/>
    <property type="molecule type" value="Genomic_DNA"/>
</dbReference>
<reference evidence="1 2" key="1">
    <citation type="submission" date="2023-07" db="EMBL/GenBank/DDBJ databases">
        <title>Genomic Encyclopedia of Type Strains, Phase IV (KMG-IV): sequencing the most valuable type-strain genomes for metagenomic binning, comparative biology and taxonomic classification.</title>
        <authorList>
            <person name="Goeker M."/>
        </authorList>
    </citation>
    <scope>NUCLEOTIDE SEQUENCE [LARGE SCALE GENOMIC DNA]</scope>
    <source>
        <strain evidence="1 2">DSM 2457</strain>
    </source>
</reference>
<organism evidence="1 2">
    <name type="scientific">Ancylobacter polymorphus</name>
    <dbReference type="NCBI Taxonomy" id="223390"/>
    <lineage>
        <taxon>Bacteria</taxon>
        <taxon>Pseudomonadati</taxon>
        <taxon>Pseudomonadota</taxon>
        <taxon>Alphaproteobacteria</taxon>
        <taxon>Hyphomicrobiales</taxon>
        <taxon>Xanthobacteraceae</taxon>
        <taxon>Ancylobacter</taxon>
    </lineage>
</organism>
<accession>A0ABU0B7Q8</accession>
<comment type="caution">
    <text evidence="1">The sequence shown here is derived from an EMBL/GenBank/DDBJ whole genome shotgun (WGS) entry which is preliminary data.</text>
</comment>
<evidence type="ECO:0000313" key="1">
    <source>
        <dbReference type="EMBL" id="MDQ0301420.1"/>
    </source>
</evidence>
<dbReference type="Proteomes" id="UP001224682">
    <property type="component" value="Unassembled WGS sequence"/>
</dbReference>
<protein>
    <recommendedName>
        <fullName evidence="3">Ferredoxin</fullName>
    </recommendedName>
</protein>
<evidence type="ECO:0008006" key="3">
    <source>
        <dbReference type="Google" id="ProtNLM"/>
    </source>
</evidence>
<evidence type="ECO:0000313" key="2">
    <source>
        <dbReference type="Proteomes" id="UP001224682"/>
    </source>
</evidence>
<name>A0ABU0B7Q8_9HYPH</name>
<dbReference type="RefSeq" id="WP_307017763.1">
    <property type="nucleotide sequence ID" value="NZ_JAUSUI010000001.1"/>
</dbReference>
<keyword evidence="2" id="KW-1185">Reference proteome</keyword>
<sequence length="79" mass="8631">MDEHKCPVCLVALEPSDVCATDYEMGICHAACLADAPIVDLETGLPAPVGAEVDTYLFSEVCDDCRSRSPKERERDGYH</sequence>